<dbReference type="EMBL" id="JAJAQI010000001">
    <property type="protein sequence ID" value="MCB4820178.1"/>
    <property type="molecule type" value="Genomic_DNA"/>
</dbReference>
<name>A0A9X1L8Q9_9PROT</name>
<evidence type="ECO:0000256" key="2">
    <source>
        <dbReference type="ARBA" id="ARBA00012438"/>
    </source>
</evidence>
<keyword evidence="10" id="KW-0812">Transmembrane</keyword>
<dbReference type="Gene3D" id="3.30.565.10">
    <property type="entry name" value="Histidine kinase-like ATPase, C-terminal domain"/>
    <property type="match status" value="1"/>
</dbReference>
<dbReference type="Pfam" id="PF07536">
    <property type="entry name" value="HWE_HK"/>
    <property type="match status" value="1"/>
</dbReference>
<comment type="catalytic activity">
    <reaction evidence="1">
        <text>ATP + protein L-histidine = ADP + protein N-phospho-L-histidine.</text>
        <dbReference type="EC" id="2.7.13.3"/>
    </reaction>
</comment>
<keyword evidence="4" id="KW-0808">Transferase</keyword>
<evidence type="ECO:0000256" key="4">
    <source>
        <dbReference type="ARBA" id="ARBA00022679"/>
    </source>
</evidence>
<accession>A0A9X1L8Q9</accession>
<comment type="caution">
    <text evidence="12">The sequence shown here is derived from an EMBL/GenBank/DDBJ whole genome shotgun (WGS) entry which is preliminary data.</text>
</comment>
<dbReference type="GO" id="GO:0005524">
    <property type="term" value="F:ATP binding"/>
    <property type="evidence" value="ECO:0007669"/>
    <property type="project" value="UniProtKB-KW"/>
</dbReference>
<feature type="coiled-coil region" evidence="8">
    <location>
        <begin position="389"/>
        <end position="437"/>
    </location>
</feature>
<evidence type="ECO:0000256" key="5">
    <source>
        <dbReference type="ARBA" id="ARBA00022741"/>
    </source>
</evidence>
<evidence type="ECO:0000256" key="1">
    <source>
        <dbReference type="ARBA" id="ARBA00000085"/>
    </source>
</evidence>
<keyword evidence="8" id="KW-0175">Coiled coil</keyword>
<evidence type="ECO:0000256" key="8">
    <source>
        <dbReference type="SAM" id="Coils"/>
    </source>
</evidence>
<evidence type="ECO:0000256" key="6">
    <source>
        <dbReference type="ARBA" id="ARBA00022777"/>
    </source>
</evidence>
<dbReference type="EC" id="2.7.13.3" evidence="2"/>
<feature type="transmembrane region" description="Helical" evidence="10">
    <location>
        <begin position="44"/>
        <end position="64"/>
    </location>
</feature>
<dbReference type="Gene3D" id="3.30.450.20">
    <property type="entry name" value="PAS domain"/>
    <property type="match status" value="1"/>
</dbReference>
<dbReference type="AlphaFoldDB" id="A0A9X1L8Q9"/>
<evidence type="ECO:0000256" key="10">
    <source>
        <dbReference type="SAM" id="Phobius"/>
    </source>
</evidence>
<feature type="domain" description="Signal transduction histidine kinase HWE region" evidence="11">
    <location>
        <begin position="419"/>
        <end position="504"/>
    </location>
</feature>
<dbReference type="InterPro" id="IPR011102">
    <property type="entry name" value="Sig_transdc_His_kinase_HWE"/>
</dbReference>
<proteinExistence type="predicted"/>
<feature type="region of interest" description="Disordered" evidence="9">
    <location>
        <begin position="1"/>
        <end position="33"/>
    </location>
</feature>
<dbReference type="InterPro" id="IPR036890">
    <property type="entry name" value="HATPase_C_sf"/>
</dbReference>
<dbReference type="SMART" id="SM00911">
    <property type="entry name" value="HWE_HK"/>
    <property type="match status" value="1"/>
</dbReference>
<keyword evidence="3" id="KW-0597">Phosphoprotein</keyword>
<evidence type="ECO:0000256" key="3">
    <source>
        <dbReference type="ARBA" id="ARBA00022553"/>
    </source>
</evidence>
<keyword evidence="10" id="KW-0472">Membrane</keyword>
<keyword evidence="10" id="KW-1133">Transmembrane helix</keyword>
<keyword evidence="7" id="KW-0067">ATP-binding</keyword>
<dbReference type="PANTHER" id="PTHR41523">
    <property type="entry name" value="TWO-COMPONENT SYSTEM SENSOR PROTEIN"/>
    <property type="match status" value="1"/>
</dbReference>
<dbReference type="PANTHER" id="PTHR41523:SF7">
    <property type="entry name" value="HISTIDINE KINASE"/>
    <property type="match status" value="1"/>
</dbReference>
<dbReference type="Proteomes" id="UP001139311">
    <property type="component" value="Unassembled WGS sequence"/>
</dbReference>
<evidence type="ECO:0000313" key="13">
    <source>
        <dbReference type="Proteomes" id="UP001139311"/>
    </source>
</evidence>
<sequence>MHPEESRAPAQAVGVPVSPRAEPAHPDQDTSMPGGARLGLRTHLVLLVVLALAPALLLGAATTWQLGMAYRRAADTGLASTARALATALDRELETAMTALTTLAASPFLEGGDVEPTYHQAAAVGRAFGGWVALLDRDLRQVFNTRLPLGAELPVGAGNPFVARAIATGTPVVSDLFMGATARRPVVAVFRPLPPGTAGAAVGERRVLLLAFGPERLASLLERQDLDRAGGFAVLNDGAHRVVARSAEHGRFLGQQAPPWYAEGVRGRATGRLQGASLAGPEMTLAFSRLQHAPSWTLAVTMPLATHQAEWRGPALRFGLGAAATVGVAAGLAVLLAGRLLRPMRALAQDAERLRHGREPAASPAPEPIAEFEALRRALWRSGLALRERAVAEGRAAAAEEAAAELRDAAGRRELLVAELNHRVKNMLATVQSLAAQTLKGTNGDPGRFARHFSARLRTLARAHDLLSRDDWRPADFQTVARAALAPWLDGIAGEERVVISGEGPLAVSPQQTQALVLALHELATNATKYGALSRRGGRVELRHELDADGIATLRWTETGGPPLAGPPLRRGFGTRLLERGLAHDLGAGSSVELRFEPAGLRAALRFKASGPSVA</sequence>
<keyword evidence="6 12" id="KW-0418">Kinase</keyword>
<gene>
    <name evidence="12" type="ORF">LHA35_00350</name>
</gene>
<evidence type="ECO:0000259" key="11">
    <source>
        <dbReference type="SMART" id="SM00911"/>
    </source>
</evidence>
<feature type="transmembrane region" description="Helical" evidence="10">
    <location>
        <begin position="318"/>
        <end position="341"/>
    </location>
</feature>
<dbReference type="RefSeq" id="WP_226603037.1">
    <property type="nucleotide sequence ID" value="NZ_JAJAQI010000001.1"/>
</dbReference>
<evidence type="ECO:0000256" key="7">
    <source>
        <dbReference type="ARBA" id="ARBA00022840"/>
    </source>
</evidence>
<evidence type="ECO:0000313" key="12">
    <source>
        <dbReference type="EMBL" id="MCB4820178.1"/>
    </source>
</evidence>
<protein>
    <recommendedName>
        <fullName evidence="2">histidine kinase</fullName>
        <ecNumber evidence="2">2.7.13.3</ecNumber>
    </recommendedName>
</protein>
<keyword evidence="13" id="KW-1185">Reference proteome</keyword>
<organism evidence="12 13">
    <name type="scientific">Roseicella aerolata</name>
    <dbReference type="NCBI Taxonomy" id="2883479"/>
    <lineage>
        <taxon>Bacteria</taxon>
        <taxon>Pseudomonadati</taxon>
        <taxon>Pseudomonadota</taxon>
        <taxon>Alphaproteobacteria</taxon>
        <taxon>Acetobacterales</taxon>
        <taxon>Roseomonadaceae</taxon>
        <taxon>Roseicella</taxon>
    </lineage>
</organism>
<reference evidence="12" key="1">
    <citation type="submission" date="2021-10" db="EMBL/GenBank/DDBJ databases">
        <title>Roseicella aerolatum sp. nov., isolated from aerosols of e-waste dismantling site.</title>
        <authorList>
            <person name="Qin T."/>
        </authorList>
    </citation>
    <scope>NUCLEOTIDE SEQUENCE</scope>
    <source>
        <strain evidence="12">GB24</strain>
    </source>
</reference>
<dbReference type="GO" id="GO:0004673">
    <property type="term" value="F:protein histidine kinase activity"/>
    <property type="evidence" value="ECO:0007669"/>
    <property type="project" value="UniProtKB-EC"/>
</dbReference>
<keyword evidence="5" id="KW-0547">Nucleotide-binding</keyword>
<evidence type="ECO:0000256" key="9">
    <source>
        <dbReference type="SAM" id="MobiDB-lite"/>
    </source>
</evidence>